<dbReference type="Proteomes" id="UP000014634">
    <property type="component" value="Unassembled WGS sequence"/>
</dbReference>
<evidence type="ECO:0008006" key="4">
    <source>
        <dbReference type="Google" id="ProtNLM"/>
    </source>
</evidence>
<dbReference type="AlphaFoldDB" id="A0AA87NMN1"/>
<reference evidence="2 3" key="1">
    <citation type="submission" date="2013-04" db="EMBL/GenBank/DDBJ databases">
        <title>The Genome Sequence of Treponema medium ATCC 700293.</title>
        <authorList>
            <consortium name="The Broad Institute Genomics Platform"/>
            <person name="Earl A."/>
            <person name="Ward D."/>
            <person name="Feldgarden M."/>
            <person name="Gevers D."/>
            <person name="Leonetti C."/>
            <person name="Blanton J.M."/>
            <person name="Dewhirst F.E."/>
            <person name="Izard J."/>
            <person name="Walker B."/>
            <person name="Young S."/>
            <person name="Zeng Q."/>
            <person name="Gargeya S."/>
            <person name="Fitzgerald M."/>
            <person name="Haas B."/>
            <person name="Abouelleil A."/>
            <person name="Allen A.W."/>
            <person name="Alvarado L."/>
            <person name="Arachchi H.M."/>
            <person name="Berlin A.M."/>
            <person name="Chapman S.B."/>
            <person name="Gainer-Dewar J."/>
            <person name="Goldberg J."/>
            <person name="Griggs A."/>
            <person name="Gujja S."/>
            <person name="Hansen M."/>
            <person name="Howarth C."/>
            <person name="Imamovic A."/>
            <person name="Ireland A."/>
            <person name="Larimer J."/>
            <person name="McCowan C."/>
            <person name="Murphy C."/>
            <person name="Pearson M."/>
            <person name="Poon T.W."/>
            <person name="Priest M."/>
            <person name="Roberts A."/>
            <person name="Saif S."/>
            <person name="Shea T."/>
            <person name="Sisk P."/>
            <person name="Sykes S."/>
            <person name="Wortman J."/>
            <person name="Nusbaum C."/>
            <person name="Birren B."/>
        </authorList>
    </citation>
    <scope>NUCLEOTIDE SEQUENCE [LARGE SCALE GENOMIC DNA]</scope>
    <source>
        <strain evidence="2 3">ATCC 700293</strain>
    </source>
</reference>
<evidence type="ECO:0000313" key="2">
    <source>
        <dbReference type="EMBL" id="EPF29347.1"/>
    </source>
</evidence>
<keyword evidence="1" id="KW-0732">Signal</keyword>
<comment type="caution">
    <text evidence="2">The sequence shown here is derived from an EMBL/GenBank/DDBJ whole genome shotgun (WGS) entry which is preliminary data.</text>
</comment>
<dbReference type="PROSITE" id="PS51257">
    <property type="entry name" value="PROKAR_LIPOPROTEIN"/>
    <property type="match status" value="1"/>
</dbReference>
<accession>A0AA87NMN1</accession>
<gene>
    <name evidence="2" type="ORF">HMPREF9195_00857</name>
</gene>
<proteinExistence type="predicted"/>
<dbReference type="RefSeq" id="WP_016522824.1">
    <property type="nucleotide sequence ID" value="NZ_KE332517.1"/>
</dbReference>
<name>A0AA87NMN1_TREMD</name>
<dbReference type="EMBL" id="ATFE01000005">
    <property type="protein sequence ID" value="EPF29347.1"/>
    <property type="molecule type" value="Genomic_DNA"/>
</dbReference>
<feature type="signal peptide" evidence="1">
    <location>
        <begin position="1"/>
        <end position="20"/>
    </location>
</feature>
<evidence type="ECO:0000313" key="3">
    <source>
        <dbReference type="Proteomes" id="UP000014634"/>
    </source>
</evidence>
<sequence length="143" mass="15185">MKKIVSAMALCMALLGAVMMVTGCGSKPKADTVWKVAKITVSGVSAPVPYEMYLCFHSDGNAYTATKMLNLQAEKLGAYTIEKKNFIIEKVSVPYTLNGEKMTLDLTAELAQKLGIPGVAGAAKLELQKVSSPTAAEIKKAAK</sequence>
<protein>
    <recommendedName>
        <fullName evidence="4">Lipoprotein</fullName>
    </recommendedName>
</protein>
<evidence type="ECO:0000256" key="1">
    <source>
        <dbReference type="SAM" id="SignalP"/>
    </source>
</evidence>
<organism evidence="2 3">
    <name type="scientific">Treponema medium ATCC 700293</name>
    <dbReference type="NCBI Taxonomy" id="1125700"/>
    <lineage>
        <taxon>Bacteria</taxon>
        <taxon>Pseudomonadati</taxon>
        <taxon>Spirochaetota</taxon>
        <taxon>Spirochaetia</taxon>
        <taxon>Spirochaetales</taxon>
        <taxon>Treponemataceae</taxon>
        <taxon>Treponema</taxon>
    </lineage>
</organism>
<feature type="chain" id="PRO_5041735732" description="Lipoprotein" evidence="1">
    <location>
        <begin position="21"/>
        <end position="143"/>
    </location>
</feature>